<organism evidence="1 2">
    <name type="scientific">Peloplasma aerotolerans</name>
    <dbReference type="NCBI Taxonomy" id="3044389"/>
    <lineage>
        <taxon>Bacteria</taxon>
        <taxon>Bacillati</taxon>
        <taxon>Mycoplasmatota</taxon>
        <taxon>Mollicutes</taxon>
        <taxon>Acholeplasmatales</taxon>
        <taxon>Acholeplasmataceae</taxon>
        <taxon>Peloplasma</taxon>
    </lineage>
</organism>
<dbReference type="EMBL" id="JASCXW010000029">
    <property type="protein sequence ID" value="MDI6453468.1"/>
    <property type="molecule type" value="Genomic_DNA"/>
</dbReference>
<reference evidence="1" key="1">
    <citation type="submission" date="2023-05" db="EMBL/GenBank/DDBJ databases">
        <title>Mariniplasma microaerophilum sp. nov., a novel anaerobic mollicute isolated from terrestrial mud volcano, Taman Peninsula, Russia.</title>
        <authorList>
            <person name="Khomyakova M.A."/>
            <person name="Merkel A.Y."/>
            <person name="Slobodkin A.I."/>
        </authorList>
    </citation>
    <scope>NUCLEOTIDE SEQUENCE</scope>
    <source>
        <strain evidence="1">M4Ah</strain>
    </source>
</reference>
<accession>A0AAW6UB86</accession>
<keyword evidence="2" id="KW-1185">Reference proteome</keyword>
<comment type="caution">
    <text evidence="1">The sequence shown here is derived from an EMBL/GenBank/DDBJ whole genome shotgun (WGS) entry which is preliminary data.</text>
</comment>
<sequence length="111" mass="13291">MHNEPYVDRGIIKWAPFDALVGYHSMLNDLKYRLGKKDRPSLSDDQYEELNRKLQLAYHQDFEIEIEFYRDGYLKTTFGKIRKIDWIQKIIVLSSFEKINAEDIIQIDSTF</sequence>
<name>A0AAW6UB86_9MOLU</name>
<dbReference type="Proteomes" id="UP001431532">
    <property type="component" value="Unassembled WGS sequence"/>
</dbReference>
<proteinExistence type="predicted"/>
<evidence type="ECO:0000313" key="2">
    <source>
        <dbReference type="Proteomes" id="UP001431532"/>
    </source>
</evidence>
<evidence type="ECO:0000313" key="1">
    <source>
        <dbReference type="EMBL" id="MDI6453468.1"/>
    </source>
</evidence>
<gene>
    <name evidence="1" type="ORF">QJ521_07810</name>
</gene>
<dbReference type="AlphaFoldDB" id="A0AAW6UB86"/>
<dbReference type="InterPro" id="IPR014962">
    <property type="entry name" value="YolD"/>
</dbReference>
<dbReference type="PANTHER" id="PTHR40051:SF1">
    <property type="entry name" value="YOLD-LIKE FAMILY PROTEIN"/>
    <property type="match status" value="1"/>
</dbReference>
<dbReference type="Pfam" id="PF08863">
    <property type="entry name" value="YolD"/>
    <property type="match status" value="1"/>
</dbReference>
<protein>
    <submittedName>
        <fullName evidence="1">YolD-like family protein</fullName>
    </submittedName>
</protein>
<dbReference type="RefSeq" id="WP_282839901.1">
    <property type="nucleotide sequence ID" value="NZ_JASCXW010000029.1"/>
</dbReference>
<dbReference type="PANTHER" id="PTHR40051">
    <property type="entry name" value="IG HYPOTHETICAL 15966"/>
    <property type="match status" value="1"/>
</dbReference>